<dbReference type="SUPFAM" id="SSF56281">
    <property type="entry name" value="Metallo-hydrolase/oxidoreductase"/>
    <property type="match status" value="1"/>
</dbReference>
<dbReference type="Gene3D" id="3.60.15.10">
    <property type="entry name" value="Ribonuclease Z/Hydroxyacylglutathione hydrolase-like"/>
    <property type="match status" value="1"/>
</dbReference>
<dbReference type="CDD" id="cd07740">
    <property type="entry name" value="metallo-hydrolase-like_MBL-fold"/>
    <property type="match status" value="1"/>
</dbReference>
<dbReference type="RefSeq" id="WP_248666805.1">
    <property type="nucleotide sequence ID" value="NZ_JALPRX010000037.1"/>
</dbReference>
<name>A0A9X2BW55_9PROT</name>
<dbReference type="PANTHER" id="PTHR46018">
    <property type="entry name" value="ZINC PHOSPHODIESTERASE ELAC PROTEIN 1"/>
    <property type="match status" value="1"/>
</dbReference>
<evidence type="ECO:0000313" key="2">
    <source>
        <dbReference type="EMBL" id="MCK8784679.1"/>
    </source>
</evidence>
<dbReference type="InterPro" id="IPR001279">
    <property type="entry name" value="Metallo-B-lactamas"/>
</dbReference>
<gene>
    <name evidence="2" type="ORF">M0638_09820</name>
</gene>
<dbReference type="Pfam" id="PF12706">
    <property type="entry name" value="Lactamase_B_2"/>
    <property type="match status" value="1"/>
</dbReference>
<dbReference type="SMART" id="SM00849">
    <property type="entry name" value="Lactamase_B"/>
    <property type="match status" value="1"/>
</dbReference>
<dbReference type="InterPro" id="IPR036866">
    <property type="entry name" value="RibonucZ/Hydroxyglut_hydro"/>
</dbReference>
<evidence type="ECO:0000313" key="3">
    <source>
        <dbReference type="Proteomes" id="UP001139516"/>
    </source>
</evidence>
<accession>A0A9X2BW55</accession>
<protein>
    <submittedName>
        <fullName evidence="2">MBL fold metallo-hydrolase</fullName>
    </submittedName>
</protein>
<proteinExistence type="predicted"/>
<keyword evidence="3" id="KW-1185">Reference proteome</keyword>
<evidence type="ECO:0000259" key="1">
    <source>
        <dbReference type="SMART" id="SM00849"/>
    </source>
</evidence>
<dbReference type="AlphaFoldDB" id="A0A9X2BW55"/>
<dbReference type="PANTHER" id="PTHR46018:SF7">
    <property type="entry name" value="RIBONUCLEASE Z"/>
    <property type="match status" value="1"/>
</dbReference>
<comment type="caution">
    <text evidence="2">The sequence shown here is derived from an EMBL/GenBank/DDBJ whole genome shotgun (WGS) entry which is preliminary data.</text>
</comment>
<dbReference type="GO" id="GO:0042781">
    <property type="term" value="F:3'-tRNA processing endoribonuclease activity"/>
    <property type="evidence" value="ECO:0007669"/>
    <property type="project" value="TreeGrafter"/>
</dbReference>
<dbReference type="Proteomes" id="UP001139516">
    <property type="component" value="Unassembled WGS sequence"/>
</dbReference>
<reference evidence="2" key="1">
    <citation type="submission" date="2022-04" db="EMBL/GenBank/DDBJ databases">
        <title>Roseomonas acroporae sp. nov., isolated from coral Acropora digitifera.</title>
        <authorList>
            <person name="Sun H."/>
        </authorList>
    </citation>
    <scope>NUCLEOTIDE SEQUENCE</scope>
    <source>
        <strain evidence="2">NAR14</strain>
    </source>
</reference>
<feature type="domain" description="Metallo-beta-lactamase" evidence="1">
    <location>
        <begin position="26"/>
        <end position="226"/>
    </location>
</feature>
<sequence length="251" mass="26978">MDQDRPALPRLRVLGCGDAFGSGGHLQACFVLEHAAGAAMLDCGATAAHAAQCRGFDLARIDAILLSHLHGDHFGGLPFLLLHWHRARRRRTLTIAGPEGTEARVRSLLDLLYPGFRAQITGFPIRFETLRPGTATRIGALDVTCVEVSHPSGAMPLGLRVAVDGRVLAYSGDTRWNEALPGLARGADLLLIECTEVVPGTSWHLDLQTLRAHRAALLARRILLTHLGPDMLAQLPLPDLEVAAEGLVVSL</sequence>
<dbReference type="EMBL" id="JALPRX010000037">
    <property type="protein sequence ID" value="MCK8784679.1"/>
    <property type="molecule type" value="Genomic_DNA"/>
</dbReference>
<organism evidence="2 3">
    <name type="scientific">Roseomonas acroporae</name>
    <dbReference type="NCBI Taxonomy" id="2937791"/>
    <lineage>
        <taxon>Bacteria</taxon>
        <taxon>Pseudomonadati</taxon>
        <taxon>Pseudomonadota</taxon>
        <taxon>Alphaproteobacteria</taxon>
        <taxon>Acetobacterales</taxon>
        <taxon>Roseomonadaceae</taxon>
        <taxon>Roseomonas</taxon>
    </lineage>
</organism>